<feature type="binding site" evidence="16">
    <location>
        <position position="197"/>
    </location>
    <ligand>
        <name>Ca(2+)</name>
        <dbReference type="ChEBI" id="CHEBI:29108"/>
    </ligand>
</feature>
<evidence type="ECO:0000256" key="8">
    <source>
        <dbReference type="ARBA" id="ARBA00022963"/>
    </source>
</evidence>
<feature type="domain" description="Lipase" evidence="19">
    <location>
        <begin position="39"/>
        <end position="329"/>
    </location>
</feature>
<dbReference type="InterPro" id="IPR029058">
    <property type="entry name" value="AB_hydrolase_fold"/>
</dbReference>
<dbReference type="InterPro" id="IPR000734">
    <property type="entry name" value="TAG_lipase"/>
</dbReference>
<dbReference type="SUPFAM" id="SSF53474">
    <property type="entry name" value="alpha/beta-Hydrolases"/>
    <property type="match status" value="1"/>
</dbReference>
<keyword evidence="6 18" id="KW-0732">Signal</keyword>
<feature type="binding site" evidence="16">
    <location>
        <position position="202"/>
    </location>
    <ligand>
        <name>Ca(2+)</name>
        <dbReference type="ChEBI" id="CHEBI:29108"/>
    </ligand>
</feature>
<dbReference type="KEGG" id="tng:GSTEN00019025G001"/>
<feature type="active site" description="Charge relay system" evidence="15">
    <location>
        <position position="183"/>
    </location>
</feature>
<dbReference type="PANTHER" id="PTHR11610">
    <property type="entry name" value="LIPASE"/>
    <property type="match status" value="1"/>
</dbReference>
<feature type="active site" description="Charge relay system" evidence="15">
    <location>
        <position position="253"/>
    </location>
</feature>
<keyword evidence="11" id="KW-1015">Disulfide bond</keyword>
<comment type="similarity">
    <text evidence="3 17">Belongs to the AB hydrolase superfamily. Lipase family.</text>
</comment>
<evidence type="ECO:0000256" key="10">
    <source>
        <dbReference type="ARBA" id="ARBA00023136"/>
    </source>
</evidence>
<feature type="chain" id="PRO_5004243681" evidence="18">
    <location>
        <begin position="21"/>
        <end position="450"/>
    </location>
</feature>
<keyword evidence="8" id="KW-0442">Lipid degradation</keyword>
<dbReference type="EMBL" id="CAAE01014601">
    <property type="protein sequence ID" value="CAG00555.1"/>
    <property type="molecule type" value="Genomic_DNA"/>
</dbReference>
<feature type="non-terminal residue" evidence="20">
    <location>
        <position position="450"/>
    </location>
</feature>
<dbReference type="GO" id="GO:0005886">
    <property type="term" value="C:plasma membrane"/>
    <property type="evidence" value="ECO:0007669"/>
    <property type="project" value="UniProtKB-SubCell"/>
</dbReference>
<dbReference type="GO" id="GO:0052689">
    <property type="term" value="F:carboxylic ester hydrolase activity"/>
    <property type="evidence" value="ECO:0007669"/>
    <property type="project" value="InterPro"/>
</dbReference>
<feature type="signal peptide" evidence="18">
    <location>
        <begin position="1"/>
        <end position="20"/>
    </location>
</feature>
<dbReference type="GO" id="GO:0005615">
    <property type="term" value="C:extracellular space"/>
    <property type="evidence" value="ECO:0007669"/>
    <property type="project" value="UniProtKB-ARBA"/>
</dbReference>
<keyword evidence="9" id="KW-0443">Lipid metabolism</keyword>
<evidence type="ECO:0000259" key="19">
    <source>
        <dbReference type="Pfam" id="PF00151"/>
    </source>
</evidence>
<reference evidence="20" key="1">
    <citation type="journal article" date="2004" name="Nature">
        <title>Genome duplication in the teleost fish Tetraodon nigroviridis reveals the early vertebrate proto-karyotype.</title>
        <authorList>
            <person name="Jaillon O."/>
            <person name="Aury J.-M."/>
            <person name="Brunet F."/>
            <person name="Petit J.-L."/>
            <person name="Stange-Thomann N."/>
            <person name="Mauceli E."/>
            <person name="Bouneau L."/>
            <person name="Fischer C."/>
            <person name="Ozouf-Costaz C."/>
            <person name="Bernot A."/>
            <person name="Nicaud S."/>
            <person name="Jaffe D."/>
            <person name="Fisher S."/>
            <person name="Lutfalla G."/>
            <person name="Dossat C."/>
            <person name="Segurens B."/>
            <person name="Dasilva C."/>
            <person name="Salanoubat M."/>
            <person name="Levy M."/>
            <person name="Boudet N."/>
            <person name="Castellano S."/>
            <person name="Anthouard V."/>
            <person name="Jubin C."/>
            <person name="Castelli V."/>
            <person name="Katinka M."/>
            <person name="Vacherie B."/>
            <person name="Biemont C."/>
            <person name="Skalli Z."/>
            <person name="Cattolico L."/>
            <person name="Poulain J."/>
            <person name="De Berardinis V."/>
            <person name="Cruaud C."/>
            <person name="Duprat S."/>
            <person name="Brottier P."/>
            <person name="Coutanceau J.-P."/>
            <person name="Gouzy J."/>
            <person name="Parra G."/>
            <person name="Lardier G."/>
            <person name="Chapple C."/>
            <person name="McKernan K.J."/>
            <person name="McEwan P."/>
            <person name="Bosak S."/>
            <person name="Kellis M."/>
            <person name="Volff J.-N."/>
            <person name="Guigo R."/>
            <person name="Zody M.C."/>
            <person name="Mesirov J."/>
            <person name="Lindblad-Toh K."/>
            <person name="Birren B."/>
            <person name="Nusbaum C."/>
            <person name="Kahn D."/>
            <person name="Robinson-Rechavi M."/>
            <person name="Laudet V."/>
            <person name="Schachter V."/>
            <person name="Quetier F."/>
            <person name="Saurin W."/>
            <person name="Scarpelli C."/>
            <person name="Wincker P."/>
            <person name="Lander E.S."/>
            <person name="Weissenbach J."/>
            <person name="Roest Crollius H."/>
        </authorList>
    </citation>
    <scope>NUCLEOTIDE SEQUENCE [LARGE SCALE GENOMIC DNA]</scope>
</reference>
<gene>
    <name evidence="20" type="ORF">GSTENG00019025001</name>
</gene>
<dbReference type="GO" id="GO:0004620">
    <property type="term" value="F:phospholipase activity"/>
    <property type="evidence" value="ECO:0007669"/>
    <property type="project" value="TreeGrafter"/>
</dbReference>
<reference evidence="20" key="2">
    <citation type="submission" date="2004-02" db="EMBL/GenBank/DDBJ databases">
        <authorList>
            <consortium name="Genoscope"/>
            <consortium name="Whitehead Institute Centre for Genome Research"/>
        </authorList>
    </citation>
    <scope>NUCLEOTIDE SEQUENCE</scope>
</reference>
<sequence>MSRWLYLTPLLLLLIDQHTCDQGCDEFTDLSFSHSFIGTSVRVRLLLYTSEGGTCGSLVSHTDPSAHPRFNFSRPTTFLIHGYRPTGSPPKWLSNITKLLLAGTHTNLIIVDWNYGAANVNYLIAARNTHAVAENLTAFVERLKEKGLSLSSIHMIGVSLGAHISGFVGANMNGSIGRITALDPAGPLFTGTLPKDRLDPSDAQFVDVLHTDIDALGFRGPLGHIDFYPNGGTDQPGCPNNIFSGLSYFKCDHQRSVYLYMDSISRVCDSRAYPCQSYQDFLNGLCSSCERFGDAGCPVFGYYVTQWKDVLLKLNQTNVYFTTNSASPFCTAQYTVDVTVWNKAVRWGYLTVKLYSADQEAVATIDHTAFTFKRFTETRLLAQFDKDIKSVEKMSLKFSTGSVLQPKYKLRVLRVRLTPLEREERPLCRYDIVAAEDREVTFRPLPCEDS</sequence>
<evidence type="ECO:0000256" key="13">
    <source>
        <dbReference type="ARBA" id="ARBA00048637"/>
    </source>
</evidence>
<dbReference type="Pfam" id="PF00151">
    <property type="entry name" value="Lipase"/>
    <property type="match status" value="1"/>
</dbReference>
<evidence type="ECO:0000256" key="15">
    <source>
        <dbReference type="PIRSR" id="PIRSR000865-1"/>
    </source>
</evidence>
<dbReference type="GO" id="GO:0046872">
    <property type="term" value="F:metal ion binding"/>
    <property type="evidence" value="ECO:0007669"/>
    <property type="project" value="UniProtKB-KW"/>
</dbReference>
<keyword evidence="4" id="KW-1003">Cell membrane</keyword>
<dbReference type="AlphaFoldDB" id="Q4SFM7"/>
<dbReference type="PRINTS" id="PR00821">
    <property type="entry name" value="TAGLIPASE"/>
</dbReference>
<accession>Q4SFM7</accession>
<evidence type="ECO:0000256" key="2">
    <source>
        <dbReference type="ARBA" id="ARBA00004613"/>
    </source>
</evidence>
<comment type="subcellular location">
    <subcellularLocation>
        <location evidence="1">Cell membrane</location>
        <topology evidence="1">Peripheral membrane protein</topology>
    </subcellularLocation>
    <subcellularLocation>
        <location evidence="2">Secreted</location>
    </subcellularLocation>
</comment>
<evidence type="ECO:0000256" key="3">
    <source>
        <dbReference type="ARBA" id="ARBA00010701"/>
    </source>
</evidence>
<comment type="catalytic activity">
    <reaction evidence="13">
        <text>1-hexadecanoyl-2-(9Z-octadecenoyl)-sn-glycero-3-phosphate + H2O = 2-(9Z-octadecenoyl)-sn-glycero-3-phosphate + hexadecanoate + H(+)</text>
        <dbReference type="Rhea" id="RHEA:40943"/>
        <dbReference type="ChEBI" id="CHEBI:7896"/>
        <dbReference type="ChEBI" id="CHEBI:15377"/>
        <dbReference type="ChEBI" id="CHEBI:15378"/>
        <dbReference type="ChEBI" id="CHEBI:64839"/>
        <dbReference type="ChEBI" id="CHEBI:77593"/>
    </reaction>
    <physiologicalReaction direction="left-to-right" evidence="13">
        <dbReference type="Rhea" id="RHEA:40944"/>
    </physiologicalReaction>
</comment>
<evidence type="ECO:0000256" key="6">
    <source>
        <dbReference type="ARBA" id="ARBA00022729"/>
    </source>
</evidence>
<dbReference type="CDD" id="cd00707">
    <property type="entry name" value="Pancreat_lipase_like"/>
    <property type="match status" value="1"/>
</dbReference>
<evidence type="ECO:0000256" key="12">
    <source>
        <dbReference type="ARBA" id="ARBA00023180"/>
    </source>
</evidence>
<keyword evidence="10" id="KW-0472">Membrane</keyword>
<evidence type="ECO:0000256" key="14">
    <source>
        <dbReference type="ARBA" id="ARBA00049600"/>
    </source>
</evidence>
<evidence type="ECO:0000256" key="9">
    <source>
        <dbReference type="ARBA" id="ARBA00023098"/>
    </source>
</evidence>
<evidence type="ECO:0000313" key="20">
    <source>
        <dbReference type="EMBL" id="CAG00555.1"/>
    </source>
</evidence>
<keyword evidence="12" id="KW-0325">Glycoprotein</keyword>
<protein>
    <submittedName>
        <fullName evidence="20">Chromosome 7 SCAF14601, whole genome shotgun sequence</fullName>
    </submittedName>
</protein>
<keyword evidence="16" id="KW-0479">Metal-binding</keyword>
<keyword evidence="7" id="KW-0378">Hydrolase</keyword>
<evidence type="ECO:0000256" key="18">
    <source>
        <dbReference type="SAM" id="SignalP"/>
    </source>
</evidence>
<dbReference type="GO" id="GO:0016042">
    <property type="term" value="P:lipid catabolic process"/>
    <property type="evidence" value="ECO:0007669"/>
    <property type="project" value="UniProtKB-KW"/>
</dbReference>
<comment type="function">
    <text evidence="14">Hydrolyzes specifically phosphatidic acid (PA) to produce 2-acyl lysophosphatidic acid (LPA; a potent bioactive lipid mediator) and fatty acid. Does not hydrolyze other phospholipids, like phosphatidylserine (PS), phosphatidylcholine (PC) and phosphatidylethanolamine (PE) or triacylglycerol (TG).</text>
</comment>
<evidence type="ECO:0000256" key="4">
    <source>
        <dbReference type="ARBA" id="ARBA00022475"/>
    </source>
</evidence>
<dbReference type="FunFam" id="3.40.50.1820:FF:000063">
    <property type="entry name" value="Lipase member H"/>
    <property type="match status" value="1"/>
</dbReference>
<dbReference type="PIRSF" id="PIRSF000865">
    <property type="entry name" value="Lipoprotein_lipase_LIPH"/>
    <property type="match status" value="1"/>
</dbReference>
<keyword evidence="16" id="KW-0106">Calcium</keyword>
<organism evidence="20">
    <name type="scientific">Tetraodon nigroviridis</name>
    <name type="common">Spotted green pufferfish</name>
    <name type="synonym">Chelonodon nigroviridis</name>
    <dbReference type="NCBI Taxonomy" id="99883"/>
    <lineage>
        <taxon>Eukaryota</taxon>
        <taxon>Metazoa</taxon>
        <taxon>Chordata</taxon>
        <taxon>Craniata</taxon>
        <taxon>Vertebrata</taxon>
        <taxon>Euteleostomi</taxon>
        <taxon>Actinopterygii</taxon>
        <taxon>Neopterygii</taxon>
        <taxon>Teleostei</taxon>
        <taxon>Neoteleostei</taxon>
        <taxon>Acanthomorphata</taxon>
        <taxon>Eupercaria</taxon>
        <taxon>Tetraodontiformes</taxon>
        <taxon>Tetradontoidea</taxon>
        <taxon>Tetraodontidae</taxon>
        <taxon>Tetraodon</taxon>
    </lineage>
</organism>
<proteinExistence type="inferred from homology"/>
<evidence type="ECO:0000256" key="5">
    <source>
        <dbReference type="ARBA" id="ARBA00022525"/>
    </source>
</evidence>
<evidence type="ECO:0000256" key="1">
    <source>
        <dbReference type="ARBA" id="ARBA00004202"/>
    </source>
</evidence>
<dbReference type="ESTHER" id="tetng-q4sfm7">
    <property type="family name" value="Phospholipase"/>
</dbReference>
<evidence type="ECO:0000256" key="7">
    <source>
        <dbReference type="ARBA" id="ARBA00022801"/>
    </source>
</evidence>
<keyword evidence="5" id="KW-0964">Secreted</keyword>
<feature type="binding site" evidence="16">
    <location>
        <position position="199"/>
    </location>
    <ligand>
        <name>Ca(2+)</name>
        <dbReference type="ChEBI" id="CHEBI:29108"/>
    </ligand>
</feature>
<dbReference type="InterPro" id="IPR016272">
    <property type="entry name" value="Lipase_LIPH"/>
</dbReference>
<evidence type="ECO:0000256" key="17">
    <source>
        <dbReference type="RuleBase" id="RU004262"/>
    </source>
</evidence>
<dbReference type="PANTHER" id="PTHR11610:SF12">
    <property type="entry name" value="LIPASE MEMBER H"/>
    <property type="match status" value="1"/>
</dbReference>
<dbReference type="OrthoDB" id="199913at2759"/>
<dbReference type="GO" id="GO:0006654">
    <property type="term" value="P:phosphatidic acid biosynthetic process"/>
    <property type="evidence" value="ECO:0007669"/>
    <property type="project" value="UniProtKB-ARBA"/>
</dbReference>
<dbReference type="InterPro" id="IPR033906">
    <property type="entry name" value="Lipase_N"/>
</dbReference>
<evidence type="ECO:0000256" key="16">
    <source>
        <dbReference type="PIRSR" id="PIRSR000865-2"/>
    </source>
</evidence>
<feature type="active site" description="Nucleophile" evidence="15">
    <location>
        <position position="159"/>
    </location>
</feature>
<dbReference type="Gene3D" id="3.40.50.1820">
    <property type="entry name" value="alpha/beta hydrolase"/>
    <property type="match status" value="1"/>
</dbReference>
<name>Q4SFM7_TETNG</name>
<dbReference type="GO" id="GO:0008201">
    <property type="term" value="F:heparin binding"/>
    <property type="evidence" value="ECO:0007669"/>
    <property type="project" value="UniProtKB-ARBA"/>
</dbReference>
<dbReference type="InterPro" id="IPR013818">
    <property type="entry name" value="Lipase"/>
</dbReference>
<evidence type="ECO:0000256" key="11">
    <source>
        <dbReference type="ARBA" id="ARBA00023157"/>
    </source>
</evidence>